<evidence type="ECO:0008006" key="4">
    <source>
        <dbReference type="Google" id="ProtNLM"/>
    </source>
</evidence>
<evidence type="ECO:0000313" key="2">
    <source>
        <dbReference type="EMBL" id="RIT26808.1"/>
    </source>
</evidence>
<evidence type="ECO:0000313" key="3">
    <source>
        <dbReference type="Proteomes" id="UP000284557"/>
    </source>
</evidence>
<sequence length="401" mass="42815">MPTRPQIENWQTSHLDQAAAQLRTIGRESESLFDQHVRNLATPGGTDWAGVSNDAAHSRGQEDLSVVRQQSDLMEQAALVAQRGAADIAGAKTNVLEAIAETEADGFKVAADLSVTDGRSPSDDQRERVSREALGRQHAEFIRFRAMQLAQTDALVGSQLTEKASVLEGIKFDGQNGGRDGTVRMLDDGHGKPGEPAPTNPSASLGLPDYPHGTLSNDETRTVYTRGELKMKELDAQWTKQGVPVEERAKRMFEMRNSLRGWTRELMSDRPAAEALKASEKNMSWQQALDKAASRGYTGENAYRYLIDSATRSRGGVNAGLGIDPANPPPLPPVRGGGGMPATAPGSVPAQQPPPGGPGGAMPVGPGSIPSQAHLGPNDTVHIDGPLGTEREQFGDEPGER</sequence>
<accession>A0ABD7HG35</accession>
<dbReference type="AlphaFoldDB" id="A0ABD7HG35"/>
<protein>
    <recommendedName>
        <fullName evidence="4">Transmembrane protein</fullName>
    </recommendedName>
</protein>
<feature type="region of interest" description="Disordered" evidence="1">
    <location>
        <begin position="318"/>
        <end position="401"/>
    </location>
</feature>
<reference evidence="2 3" key="1">
    <citation type="submission" date="2018-08" db="EMBL/GenBank/DDBJ databases">
        <title>Linezolid Resistance in Mycobacterium abscessus: MIC Distribution and Comprehensive Investigation of Resistance Mechanisms.</title>
        <authorList>
            <person name="Ye M."/>
            <person name="Xu L."/>
            <person name="Zou Y."/>
            <person name="Li B."/>
            <person name="Guo Q."/>
            <person name="Zhang Y."/>
            <person name="Zhan M."/>
            <person name="Xu B."/>
            <person name="Yu F."/>
            <person name="Zhang Z."/>
            <person name="Chu H."/>
        </authorList>
    </citation>
    <scope>NUCLEOTIDE SEQUENCE [LARGE SCALE GENOMIC DNA]</scope>
    <source>
        <strain evidence="2 3">G143</strain>
    </source>
</reference>
<gene>
    <name evidence="2" type="ORF">D2E76_27945</name>
</gene>
<organism evidence="2 3">
    <name type="scientific">Mycobacteroides abscessus</name>
    <dbReference type="NCBI Taxonomy" id="36809"/>
    <lineage>
        <taxon>Bacteria</taxon>
        <taxon>Bacillati</taxon>
        <taxon>Actinomycetota</taxon>
        <taxon>Actinomycetes</taxon>
        <taxon>Mycobacteriales</taxon>
        <taxon>Mycobacteriaceae</taxon>
        <taxon>Mycobacteroides</taxon>
    </lineage>
</organism>
<dbReference type="EMBL" id="QXBN01000060">
    <property type="protein sequence ID" value="RIT26808.1"/>
    <property type="molecule type" value="Genomic_DNA"/>
</dbReference>
<feature type="region of interest" description="Disordered" evidence="1">
    <location>
        <begin position="185"/>
        <end position="218"/>
    </location>
</feature>
<dbReference type="Proteomes" id="UP000284557">
    <property type="component" value="Unassembled WGS sequence"/>
</dbReference>
<name>A0ABD7HG35_9MYCO</name>
<proteinExistence type="predicted"/>
<feature type="compositionally biased region" description="Basic and acidic residues" evidence="1">
    <location>
        <begin position="389"/>
        <end position="401"/>
    </location>
</feature>
<evidence type="ECO:0000256" key="1">
    <source>
        <dbReference type="SAM" id="MobiDB-lite"/>
    </source>
</evidence>
<comment type="caution">
    <text evidence="2">The sequence shown here is derived from an EMBL/GenBank/DDBJ whole genome shotgun (WGS) entry which is preliminary data.</text>
</comment>